<name>A0A2Z6EXL3_9BURK</name>
<dbReference type="Pfam" id="PF00400">
    <property type="entry name" value="WD40"/>
    <property type="match status" value="5"/>
</dbReference>
<dbReference type="EMBL" id="AP018150">
    <property type="protein sequence ID" value="BBE10194.1"/>
    <property type="molecule type" value="Genomic_DNA"/>
</dbReference>
<keyword evidence="2" id="KW-0677">Repeat</keyword>
<sequence length="295" mass="32710">MSSANQIQLWSRAPASQYTLKSHSDWISSIAFSEDNQWLASGSYNGTIHLQQIKNNQPAKLHHKLSCGEMSISSMAFLQNGQVTQLAVGTIDGKISIWSLNNLSKPEFVKPLSVPGPIYQLAFSGDGQWLASSSDNFINVNVYDPVGNNVIDKFELTDENKKFFDATCVTFSRDNLWLASGSTDGVIRLWSLANQTTKPSLRYTFEEHTAAINCIAFSEDSKQLASTSVDNTFGIRSLDSEQSPAVLQTCSEDLLSIIWQPKLSQNPLLLTRGLNRAINLRQVETHGLSLHWTSH</sequence>
<dbReference type="PROSITE" id="PS50294">
    <property type="entry name" value="WD_REPEATS_REGION"/>
    <property type="match status" value="1"/>
</dbReference>
<organism evidence="3 4">
    <name type="scientific">Mycoavidus cysteinexigens</name>
    <dbReference type="NCBI Taxonomy" id="1553431"/>
    <lineage>
        <taxon>Bacteria</taxon>
        <taxon>Pseudomonadati</taxon>
        <taxon>Pseudomonadota</taxon>
        <taxon>Betaproteobacteria</taxon>
        <taxon>Burkholderiales</taxon>
        <taxon>Burkholderiaceae</taxon>
        <taxon>Mycoavidus</taxon>
    </lineage>
</organism>
<keyword evidence="1" id="KW-0853">WD repeat</keyword>
<dbReference type="AlphaFoldDB" id="A0A2Z6EXL3"/>
<accession>A0A2Z6EXL3</accession>
<evidence type="ECO:0000313" key="3">
    <source>
        <dbReference type="EMBL" id="BBE10194.1"/>
    </source>
</evidence>
<dbReference type="SUPFAM" id="SSF50978">
    <property type="entry name" value="WD40 repeat-like"/>
    <property type="match status" value="1"/>
</dbReference>
<dbReference type="Gene3D" id="2.130.10.10">
    <property type="entry name" value="YVTN repeat-like/Quinoprotein amine dehydrogenase"/>
    <property type="match status" value="2"/>
</dbReference>
<dbReference type="PROSITE" id="PS50082">
    <property type="entry name" value="WD_REPEATS_2"/>
    <property type="match status" value="3"/>
</dbReference>
<dbReference type="InterPro" id="IPR036322">
    <property type="entry name" value="WD40_repeat_dom_sf"/>
</dbReference>
<dbReference type="InterPro" id="IPR001680">
    <property type="entry name" value="WD40_rpt"/>
</dbReference>
<dbReference type="Proteomes" id="UP000282597">
    <property type="component" value="Chromosome"/>
</dbReference>
<gene>
    <name evidence="3" type="ORF">MCB1EB_2033</name>
</gene>
<keyword evidence="4" id="KW-1185">Reference proteome</keyword>
<evidence type="ECO:0000256" key="2">
    <source>
        <dbReference type="ARBA" id="ARBA00022737"/>
    </source>
</evidence>
<dbReference type="PANTHER" id="PTHR22847">
    <property type="entry name" value="WD40 REPEAT PROTEIN"/>
    <property type="match status" value="1"/>
</dbReference>
<evidence type="ECO:0000313" key="4">
    <source>
        <dbReference type="Proteomes" id="UP000282597"/>
    </source>
</evidence>
<dbReference type="InterPro" id="IPR015943">
    <property type="entry name" value="WD40/YVTN_repeat-like_dom_sf"/>
</dbReference>
<evidence type="ECO:0000256" key="1">
    <source>
        <dbReference type="ARBA" id="ARBA00022574"/>
    </source>
</evidence>
<reference evidence="3 4" key="1">
    <citation type="journal article" date="2018" name="Microbes Environ.">
        <title>Comparative Genomic Insights into Endofungal Lifestyles of Two Bacterial Endosymbionts, Mycoavidus cysteinexigens and Burkholderia rhizoxinica.</title>
        <authorList>
            <person name="Sharmin D."/>
            <person name="Guo Y."/>
            <person name="Nishizawa T."/>
            <person name="Ohshima S."/>
            <person name="Sato Y."/>
            <person name="Takashima Y."/>
            <person name="Narisawa K."/>
            <person name="Ohta H."/>
        </authorList>
    </citation>
    <scope>NUCLEOTIDE SEQUENCE [LARGE SCALE GENOMIC DNA]</scope>
    <source>
        <strain evidence="3 4">B1-EB</strain>
    </source>
</reference>
<dbReference type="PANTHER" id="PTHR22847:SF637">
    <property type="entry name" value="WD REPEAT DOMAIN 5B"/>
    <property type="match status" value="1"/>
</dbReference>
<dbReference type="SMART" id="SM00320">
    <property type="entry name" value="WD40"/>
    <property type="match status" value="5"/>
</dbReference>
<dbReference type="KEGG" id="mcys:MCB1EB_2033"/>
<protein>
    <submittedName>
        <fullName evidence="3">High-affnity carbon uptake protein Hat/HatR</fullName>
    </submittedName>
</protein>
<proteinExistence type="predicted"/>